<name>A0AAW4ZVG9_PHOPO</name>
<feature type="domain" description="GEVED" evidence="4">
    <location>
        <begin position="4674"/>
        <end position="4747"/>
    </location>
</feature>
<feature type="domain" description="GEVED" evidence="4">
    <location>
        <begin position="5233"/>
        <end position="5307"/>
    </location>
</feature>
<feature type="region of interest" description="Disordered" evidence="1">
    <location>
        <begin position="44"/>
        <end position="67"/>
    </location>
</feature>
<dbReference type="PROSITE" id="PS00018">
    <property type="entry name" value="EF_HAND_1"/>
    <property type="match status" value="4"/>
</dbReference>
<dbReference type="Pfam" id="PF20009">
    <property type="entry name" value="GEVED"/>
    <property type="match status" value="7"/>
</dbReference>
<dbReference type="RefSeq" id="WP_232581071.1">
    <property type="nucleotide sequence ID" value="NZ_WMCP01000008.1"/>
</dbReference>
<dbReference type="InterPro" id="IPR013783">
    <property type="entry name" value="Ig-like_fold"/>
</dbReference>
<evidence type="ECO:0000256" key="1">
    <source>
        <dbReference type="SAM" id="MobiDB-lite"/>
    </source>
</evidence>
<dbReference type="InterPro" id="IPR028974">
    <property type="entry name" value="TSP_type-3_rpt"/>
</dbReference>
<feature type="region of interest" description="Disordered" evidence="1">
    <location>
        <begin position="1904"/>
        <end position="1925"/>
    </location>
</feature>
<dbReference type="InterPro" id="IPR018247">
    <property type="entry name" value="EF_Hand_1_Ca_BS"/>
</dbReference>
<feature type="domain" description="GEVED" evidence="4">
    <location>
        <begin position="3540"/>
        <end position="3627"/>
    </location>
</feature>
<dbReference type="Gene3D" id="4.10.1080.10">
    <property type="entry name" value="TSP type-3 repeat"/>
    <property type="match status" value="1"/>
</dbReference>
<feature type="compositionally biased region" description="Basic and acidic residues" evidence="1">
    <location>
        <begin position="1228"/>
        <end position="1238"/>
    </location>
</feature>
<dbReference type="Pfam" id="PF13229">
    <property type="entry name" value="Beta_helix"/>
    <property type="match status" value="1"/>
</dbReference>
<evidence type="ECO:0008006" key="7">
    <source>
        <dbReference type="Google" id="ProtNLM"/>
    </source>
</evidence>
<dbReference type="SUPFAM" id="SSF103647">
    <property type="entry name" value="TSP type-3 repeat"/>
    <property type="match status" value="1"/>
</dbReference>
<evidence type="ECO:0000313" key="6">
    <source>
        <dbReference type="Proteomes" id="UP000813876"/>
    </source>
</evidence>
<dbReference type="Gene3D" id="2.60.40.10">
    <property type="entry name" value="Immunoglobulins"/>
    <property type="match status" value="2"/>
</dbReference>
<dbReference type="InterPro" id="IPR001434">
    <property type="entry name" value="OmcB-like_DUF11"/>
</dbReference>
<feature type="compositionally biased region" description="Low complexity" evidence="1">
    <location>
        <begin position="1259"/>
        <end position="1270"/>
    </location>
</feature>
<comment type="caution">
    <text evidence="5">The sequence shown here is derived from an EMBL/GenBank/DDBJ whole genome shotgun (WGS) entry which is preliminary data.</text>
</comment>
<dbReference type="InterPro" id="IPR006626">
    <property type="entry name" value="PbH1"/>
</dbReference>
<sequence length="6172" mass="655696">MSLFSYEAYATKDYGDAPDVYKTTVSSSGPNHIASSNLFIGTIAPDIESDGQPNSDATGDDNNGDDEDLFTAHVITYEDGDSTYSASVKVTNLSGVTANLYGWIDLNQNQQFDSNEFSSTTVPAGTSNGNITLIWNDLSEIQEGLTFARFRLTTDDLASGTTLTGLGHIGHDSYGLFTNSDETRVYAIAHHRNPHEPAVFCYDAITGALCPGYDNGAGNPDGKHLDTGSNTNTRTPHQGNHIVINNKIYIPTEYGMSCWNMDTDNSCGFVSFMGPFGNGKTDNANNCGSTDHTCRSMPGLVGNKMYVMDDSTKIECVTTMMTDCAGYPIDITSVVGLGVTGADTRTEVIGDRVYFSYSRSAGQRFVLCWDTVNNEICSDFNSQQPIMVLTQEDDSERDNFFVSYDSSSNPVAICSGEASIDPVICVDINTGQIDNSLLNGINFNTRGMYFQEVAVLNSAGEMVTYFADLDHAISYNWVTGIQTTYTNLNDPGRQFHAAQDAGDGCIRYTMEGNAKELDVSQGMPSAGVSVFGCRSYSSSNFATDASNGEIEDHQVTIEKFIAPTLPPSVASGDFDKDGVPDSRDLDDDNDGILDVDEGCSVVHNENFERFADAFNEIPSLQVAIDTTTVEATGFESTGQYTLEPTLVVPFLGGGTTPTNSQGQQVGSYLAGSGCSETTTLWDDGNGNVYLIFGTHDYQGGGVPSTDVCEANDPKQAGYIYKPVNKLPVQPNTNYVFSVDVKINTNNLQGHPSNTVPNVEPEIHFYVDGVSVAQYIPDRSASITTAEYKTFTFTWNSGNKTSIDWGIYNRTTESSGNDFSIDNVLFQAQTATSITNCLDIDADDDGIPDNIEAQTTEGYIFPSNDDAATYNANDGVNSSYITTNNGGPGLIPVNTDAMSSIALRVDTTPDYIDTDSDGDGVLDIAENGPDNIHPGSGANTDTDGDGLWDIFDATDSSGASAWHPDDELTTASIAQRVNSFGDVDGDVNGFEPLSQDLDFRDGDEPSQQPVYDFGDAPDGLDGEESYKTLAASNGPRHLPSTQLYMGPNPTDIESDALITLLADGDDNTETDDEGALSGYYPNNLINVGTVTGSLQVRFNPLTNDTGQNSFFYAWVDWNKNGIFEVDEGLAASNAGTVGEAIFYATWGEIMDTRITVPSDFDNGYYFMRIRLSATSIDLQGATGTDEDPRSLGVVEQIGAVEDHRVYFGRFDMGDLRDSADGTSSTTSTVDHRTHIRDNGPAHFPSSDLFIGTNPTDPDPYNTATYNTTYTASHPTKDDNSGTPTATRDDDDSLPSTQVTINETDNLVSFDLSVTNNTGKNAYLYAWLDADHNGQLDVSELTAVGSLADDGAIVIPDNGGSATNYSVTWENITSWPLVNQHYGIRFRLSEDKLILSGANSSDEDPRALGVQLTQGEIEDYSIRVVASGGTGGGSTESDFDRDGVPDSIDIDDDNDGILDVDELGFDPNYLYRDYFDAVNPNDPNQCPLVKHTGDGFYYAPSHVGGVGDSNPSGNALACAGQHGMGSNTGNQVNNTWKGYGGSCSSGRHYSFLTLCNEFDTAGRCAGQGLTATSFNDEFYRVKSQYLPSTTLQAGVTYRLRVLMSQGTMTRTQGVINNQIINPNETIVGGENYYTFDYTPSSNEPLTTIAVRNNFVASGSNNSGQGNDFAICGVELLTKDLDVTQEGHHQDIDADDDGIPDNIEAQTSDDYILPNINSFAQYIANDGLNTAYLTTSSTGSLGLTPVNTDQSAPSDSDTIPDYIDLDSDADGTSDVAENGPNHPDSITSTTDTDGDGLLDIFDANDDSIINGSSPGRWTPTDEVTASTVAHLKTIFGDGDTDAVDGAIVPLQQDLDYRDVDSPGAPADYGDAPDGISGEPSYKTLLANNGPSQIASTTVRLGDVETDIETDGQPTANADGDDANNNDDDDVLDVSLHNNIINIGAETSQYKVKLQPIYNTGGNNAYLYAWVDWNKNGIFEVDEVLSRVGTSYPAGKEGENHVGINTSNPQEADMILDLPASVVAGNYFMRVRLTENDPLDLAGATGTDEDPRSIGAVSENGEIEDHQVRIDRFDMGDLRDELVGLSTNPSSIDYTTRLEHGGPAHYPSTELFIGTEATDADTVDLTNINYFNNDNPQRDDETGTGVDDEDAIGPIDIKDTDNLVSFDIPVTNTTGQDAYLYAWFDFDRDSVMEVGELTAVSGGANNGAIVIPSSSGSQTVSITWTNLPTWQYINKYYSIRLRLSEDIIPLNSASGTAEDPRQLGILMNRGEVADFHVYVQANGTGGGNTQNDFDRDGVPDSIDIDDDNDGILDLVELGYDPNYLFADWFEPASGEAPSHCPLVKHTANGEYNPLVHGGNSACGLPGETSNNQRNSVWGNFGGEKCSTSANPYGRGWGYLTRCSEGDTGNNCQGTTSHVGDWYVLQNQFLPTGDVFKAGETYTLRLHVNVWHSPISQFRAVINGQTLSPNEALTASGDQILTFTYTPSTDAPLSSLRLRNVSGGNSGQGNDWGFCGVELLNQTLHQQQQSGVVEGNHLDIDSDDDGIPDNIEAQTSEDYILPNVNSFAQYIANDGLNTAYLTTSDQGTKGLTPVNTDQVVPADIDAIPDYVDDDSDGDGISDLIENGAGHPNTITSTTDTDGDGLLDIFDSIDDSSVIGSAPGNWSPTDEVTASTVAHLKTIFGDVDNDAVDGAIVPLQLDLDYRDYAPASAPGVLSISGTIFEDIIGDGYADGDVTFNDNTGDQRGLPNVTVTLYLDDGDNLPNSSDALIATDVTDANGEYAFTGLVAGVYWVASDAPTVSSNGSSGLIAEQTIGFTAAGEIPVAFAIQSYCADGLGGSILSTDTTHNSDVCYGGKTATGADDNTDAGTREHITGFYLDYVLNNLNFGFSFNVVSNTEPSGVGSYEQFLLNANAYSGANVMRFVPVVVPNRTTWWEVSNTDSTVFTALTDSNTTIDGKAYALIDGVTARNEDPSLLGPVTSVGADWNTRTISQVDAPDFAINHVRNNTCGRSFYAQTNAESKSWSGCAAIETASNAHNITVQNIGVYSDDSDGTVSGPAFFARDAIQNFDFNNNVIGVLPTGVEAANQLYRGAIINNGINWGGELDHDGSGEIDSNYFANTWDTAIIIWYLTDPLDPRDTFVISDNYIIDVDGSGIVLDRGTNATTIKGNYIDNAKFAGIDNVSGASSLDIIQNTVTNTQGFYDQSNTAYDNAHVSAWSPHAGISLSYGSSIVAEFNKAINGAAGVNGIDHIHGLGRGIKISKNQFGNNGGIAIDIGENDGIDTTPHQGDSRRCYLATYHGTPTVTGPALPLIEKAELSGNTLTVEGKHCNGAFVSENSYEIQFYIVSGDATDTSTSITTANPVGGWSFMPNIGNEITGLTYGEGVTYLGSLTQQTNGTFSGTVNVSGLSVGDTIGAISFSDHAPGTGAVSGQTSEFSANFIVGAGDLDYGDAPDSTVGVGVQDYRTSKADNGPSHSISTGLFLGTNATDEESDALGVAQLLAQGDDLDANNDEDGLSQVELVNTATEYSMPVKVTNTTGSDAYLYAWVDWNNNGRFDADEAVSGMPLTVANSDTSATITWNTLPSLTTGATYYVRMRLSDVVLTGSPTGSDEDPRSFGAATIGEVEDHLLTIIDPSLPINPVCLTDVMRNTLTDYVAWNGNNNGYNEQYTANSWSADLPIQQGFQVIGRLESTSSVPINTNSGSGHTGVSISRTASFAVREMANYATSFNSIPNGEVSITYSYLPVTGNEDSAISFEISNFWHTGIYTDDMTVSFTGNFGQGRTYIKPPESSGAGNLLVPTYDPTGVDIEPAKVYTILDLRQGKTGTAGGGVAYPVFTLAAGQSITINVGNIPAGLNYYMETHHYRVSDCVKQLDFGDAPDANTSSDSQGNYSTINGPTHVIPSTGSTVHLGLLAPDADDGAFGSGADTATHQATIKVTTAPASSGGGNRFFFDGIEAPDLSLAAGTYRFDVSAVPASHVLKFSTIADGTWNSGSAYTTGVTENTGYIDVVVDGSTADNLYYYCQNHAGMGGNAAITVNSNLALFASGDDITDSDDEDGANVLHHGLRLGNNSYTLPVDVTVNSGTAHVYAWIDWNQDGVFATSELQQTTATSTSTVDLNFTVPAGVVMGVTAARVRVFTAVPTAGTNDALGNDSRATSTNVADGEVEDYALVMLDALTISGYVFNDNGGSTGTSINAIKDGDELGITNVYVTLYNKTDNVCTSVLTSDGITDANNDGNIDNDDIGYYAFSGELNKDYALYETDGITPPLDCSAGPPSIGTIDPATGTALGRDISDPPNYVSVNPNVHDIGVMTTSVNHDFADKQYTNEYPTCDTSAYLAKNTPSELYQVNLVTADETELGTASSKTYNAIGYSIAQNLIWGVYKNSGTTNSDVVAINRLNEEIMRFNVPELDGIQFSSGDVTDDDILAVISDAGTGRRMYFIDVDVNSATYGQYLGRSAALNIALGDFAIHPLDTGKGWGVSSDKKLYRIDFVADRASSTYTASATNVGQTNIVPSSGAVGAFYFDNLGFAYASVNSDGSLWRFDLSNLSAPAADLIQAIKSGDGVAASGNDGARCRYAPVPTDYGDAPTALNYATELADMGPRHQTDTGLPFIGAIGPDNENDGQPTVAADGDDVNGLVPDDEDGFVQPQINGLLVEDDVVSLTVPVVTSGNDNLHGWIDFDGDGSFDADEYTTAVFTTDGNVQLDFVAPADVQAISTYVRLRVCSSSFSCNTPTGSVEDGEVEDHAISLMPVGDLELNLTLDPSVNVTIGIPFNVIVSVENKGTTVAANTKVTLPIPAGYSFVKAYAGDGITEITTYDPLTGELDLGTIGLGFNDYAIIRLAPQDMSAPSINAEIIATDIIDIDSTPNNGFGNGEDDTDVVTPVITNIIQPGACDAPVVFEGGDAYQSANGEYIVTESQTNQQGYLWSYGFIDLNQPLYAELAVYLGDRTCNTGCPNGIESGADGMTFVLSADSRDLNAFGAFGGGLGVGNIFGATPVSPSIVFEFDTFDNTFIGATDDALGGQYIDHTGVYLNGDVYTPSAANTLIPATSVNGGELEDGRYHIAQFEWDPTTNIFTYYMDGVLVGQFTRDIRNDIGTRMVRFGFTGSTGDGYNLQKGCFTHAPNVLGSDLGDAPDTTVGTGPNNYTTIYENDGAMHVQADTDDNGEIDLRLGAEWDADLGDLQDIGALADDNNNFDDEDGINALLSATKGEDFELEIMVLEDAARTSTGQQLHAWLDFNLDGDWDDANEKIVTEPSAAIGSNSFTIPIPSDATVGYSYLRVRLCSGNDCALSTGMAFDGEVEDYRILISDLVGNNTCDLIVQTQKPIAATDYNFNAIDVASNPISFTDIVSPIVITNQPNINNINAIGFNRTSGLIYGTFTDMSQTDRIHHLFVTDKTGTSFIDLGPITAAGNATIRRLTDGESFDFVEGDSLRHSGYSSTSTVLSAPTMGDVTIDGNTLVVWRTTWDSLVKIDLNSQTFTVVNVDIAAMGGSLTGGAIEVGADLAISPQTGLGYMVDLVGGNLYSVDLTSGAIAQQDLVYFGSEPTLDVNSKLQAGGLIIDNALSLYAITNGGNHDTNQSGAIDLDKRSVIYRINLPLAEIEFVTATDAESLQGNDAAGCYNAVDYGDANANYGIASHAYFDAALDGSADLMLGNRWDPEFSQWSTIDASGDDVHGQDDEDLNIPAKIVVETPTNLPISVVGNGFISIWVDLNNNEDFNDANEQLVNDQAVIAGNNSIPITLDATSAEGFNGNTVMRIRLCSTASSCNTPEGVATDGEVEDHWFELLNRILLSGFVFEDNGAGGATAAHDGVIDGDEIGLGNFTVNVTFNDAGVTGVNSGDVIATDITSGNGSYQFEIGVDFANKNLLLNVIKQANWIDISESDVSTVPQVTSSAVIDSEMTVNANAGDNITELNFGKVKEPRMEPDNFTEAEPGKPVLFEHKFTAATAGTVDFSIINEMTEPANDDWSSSLYLDNDCNGIIDSADAVITAAIPVSGNTAICLLSKVFVPANASLNAQYNYEIEANMVFEDSIGTGHGVTRLVLDSDTVRATYSGAGELKLEKTVQNITQSSAASASNTGKPGDVLEYVITYSNIGSGPIKEITVFDTTPAFSLLNTAVDCSGVPASLACAVSTPNGMNSAGYQGEVKWILTNELQPGESGTVSYQVVIE</sequence>
<evidence type="ECO:0000313" key="5">
    <source>
        <dbReference type="EMBL" id="MCF2301882.1"/>
    </source>
</evidence>
<proteinExistence type="predicted"/>
<reference evidence="5" key="1">
    <citation type="submission" date="2019-11" db="EMBL/GenBank/DDBJ databases">
        <title>Comparative genomics of photobacteria reveal adaptation to distinct habitats.</title>
        <authorList>
            <person name="Fuertes-Perez S."/>
            <person name="Hilgarth M."/>
            <person name="Vogel R.F."/>
        </authorList>
    </citation>
    <scope>NUCLEOTIDE SEQUENCE</scope>
    <source>
        <strain evidence="5">TMW2.2145</strain>
    </source>
</reference>
<dbReference type="SUPFAM" id="SSF49899">
    <property type="entry name" value="Concanavalin A-like lectins/glucanases"/>
    <property type="match status" value="1"/>
</dbReference>
<accession>A0AAW4ZVG9</accession>
<feature type="domain" description="DUF11" evidence="2">
    <location>
        <begin position="4754"/>
        <end position="4843"/>
    </location>
</feature>
<feature type="domain" description="GEVED" evidence="4">
    <location>
        <begin position="1110"/>
        <end position="1204"/>
    </location>
</feature>
<dbReference type="GO" id="GO:0005509">
    <property type="term" value="F:calcium ion binding"/>
    <property type="evidence" value="ECO:0007669"/>
    <property type="project" value="InterPro"/>
</dbReference>
<dbReference type="InterPro" id="IPR013320">
    <property type="entry name" value="ConA-like_dom_sf"/>
</dbReference>
<dbReference type="InterPro" id="IPR056573">
    <property type="entry name" value="Lectin_L-type_dom"/>
</dbReference>
<feature type="region of interest" description="Disordered" evidence="1">
    <location>
        <begin position="1736"/>
        <end position="1791"/>
    </location>
</feature>
<evidence type="ECO:0000259" key="2">
    <source>
        <dbReference type="Pfam" id="PF01345"/>
    </source>
</evidence>
<feature type="compositionally biased region" description="Polar residues" evidence="1">
    <location>
        <begin position="1742"/>
        <end position="1754"/>
    </location>
</feature>
<dbReference type="SUPFAM" id="SSF117074">
    <property type="entry name" value="Hypothetical protein PA1324"/>
    <property type="match status" value="1"/>
</dbReference>
<dbReference type="EMBL" id="WMCP01000008">
    <property type="protein sequence ID" value="MCF2301882.1"/>
    <property type="molecule type" value="Genomic_DNA"/>
</dbReference>
<feature type="compositionally biased region" description="Acidic residues" evidence="1">
    <location>
        <begin position="1915"/>
        <end position="1925"/>
    </location>
</feature>
<feature type="compositionally biased region" description="Acidic residues" evidence="1">
    <location>
        <begin position="58"/>
        <end position="67"/>
    </location>
</feature>
<dbReference type="CDD" id="cd01951">
    <property type="entry name" value="lectin_L-type"/>
    <property type="match status" value="1"/>
</dbReference>
<protein>
    <recommendedName>
        <fullName evidence="7">GEVED domain-containing protein</fullName>
    </recommendedName>
</protein>
<dbReference type="SMART" id="SM00710">
    <property type="entry name" value="PbH1"/>
    <property type="match status" value="9"/>
</dbReference>
<dbReference type="Pfam" id="PF18483">
    <property type="entry name" value="Lectin_L-type_dom"/>
    <property type="match status" value="1"/>
</dbReference>
<evidence type="ECO:0000259" key="4">
    <source>
        <dbReference type="Pfam" id="PF20009"/>
    </source>
</evidence>
<feature type="region of interest" description="Disordered" evidence="1">
    <location>
        <begin position="1216"/>
        <end position="1295"/>
    </location>
</feature>
<dbReference type="InterPro" id="IPR045474">
    <property type="entry name" value="GEVED"/>
</dbReference>
<feature type="domain" description="GEVED" evidence="4">
    <location>
        <begin position="1962"/>
        <end position="2064"/>
    </location>
</feature>
<dbReference type="InterPro" id="IPR039448">
    <property type="entry name" value="Beta_helix"/>
</dbReference>
<organism evidence="5 6">
    <name type="scientific">Photobacterium phosphoreum</name>
    <dbReference type="NCBI Taxonomy" id="659"/>
    <lineage>
        <taxon>Bacteria</taxon>
        <taxon>Pseudomonadati</taxon>
        <taxon>Pseudomonadota</taxon>
        <taxon>Gammaproteobacteria</taxon>
        <taxon>Vibrionales</taxon>
        <taxon>Vibrionaceae</taxon>
        <taxon>Photobacterium</taxon>
    </lineage>
</organism>
<dbReference type="Pfam" id="PF01345">
    <property type="entry name" value="DUF11"/>
    <property type="match status" value="1"/>
</dbReference>
<dbReference type="Gene3D" id="2.60.120.200">
    <property type="match status" value="1"/>
</dbReference>
<feature type="compositionally biased region" description="Low complexity" evidence="1">
    <location>
        <begin position="1781"/>
        <end position="1791"/>
    </location>
</feature>
<feature type="domain" description="Right handed beta helix" evidence="3">
    <location>
        <begin position="3032"/>
        <end position="3192"/>
    </location>
</feature>
<evidence type="ECO:0000259" key="3">
    <source>
        <dbReference type="Pfam" id="PF13229"/>
    </source>
</evidence>
<gene>
    <name evidence="5" type="ORF">GLP33_09050</name>
</gene>
<feature type="domain" description="GEVED" evidence="4">
    <location>
        <begin position="4086"/>
        <end position="4169"/>
    </location>
</feature>
<dbReference type="Proteomes" id="UP000813876">
    <property type="component" value="Unassembled WGS sequence"/>
</dbReference>
<feature type="domain" description="GEVED" evidence="4">
    <location>
        <begin position="5708"/>
        <end position="5786"/>
    </location>
</feature>